<protein>
    <recommendedName>
        <fullName evidence="4">DUF4276 family protein</fullName>
    </recommendedName>
</protein>
<organism evidence="2 3">
    <name type="scientific">Candidatus Synechococcus spongiarum LMB bulk15M</name>
    <dbReference type="NCBI Taxonomy" id="1943582"/>
    <lineage>
        <taxon>Bacteria</taxon>
        <taxon>Bacillati</taxon>
        <taxon>Cyanobacteriota</taxon>
        <taxon>Cyanophyceae</taxon>
        <taxon>Synechococcales</taxon>
        <taxon>Synechococcaceae</taxon>
        <taxon>Synechococcus</taxon>
    </lineage>
</organism>
<dbReference type="AlphaFoldDB" id="A0A1T1CNE0"/>
<dbReference type="Pfam" id="PF14103">
    <property type="entry name" value="DUF4276"/>
    <property type="match status" value="1"/>
</dbReference>
<dbReference type="InterPro" id="IPR025455">
    <property type="entry name" value="DUF4276"/>
</dbReference>
<evidence type="ECO:0000313" key="2">
    <source>
        <dbReference type="EMBL" id="OOV30109.1"/>
    </source>
</evidence>
<dbReference type="EMBL" id="MWLD01000067">
    <property type="protein sequence ID" value="OOV30109.1"/>
    <property type="molecule type" value="Genomic_DNA"/>
</dbReference>
<keyword evidence="3" id="KW-1185">Reference proteome</keyword>
<comment type="caution">
    <text evidence="2">The sequence shown here is derived from an EMBL/GenBank/DDBJ whole genome shotgun (WGS) entry which is preliminary data.</text>
</comment>
<reference evidence="2 3" key="1">
    <citation type="submission" date="2017-02" db="EMBL/GenBank/DDBJ databases">
        <title>Draft Genome Sequences of 'Candidatus Synechococcus spongiarum', Cyanobacterial Symbionts of the Mediterranean Sponge Aplysina aerophoba from two locations.</title>
        <authorList>
            <person name="Slaby B.M."/>
            <person name="Hentschel U."/>
        </authorList>
    </citation>
    <scope>NUCLEOTIDE SEQUENCE [LARGE SCALE GENOMIC DNA]</scope>
    <source>
        <strain evidence="2">LMB bulk15M</strain>
    </source>
</reference>
<evidence type="ECO:0000313" key="3">
    <source>
        <dbReference type="Proteomes" id="UP000242636"/>
    </source>
</evidence>
<evidence type="ECO:0000256" key="1">
    <source>
        <dbReference type="SAM" id="MobiDB-lite"/>
    </source>
</evidence>
<sequence length="211" mass="24083">MILAFLLEGRSEKEMLKGLLPRLLPPDVQVEYAVFEGKQDLKRQMKRHLSGWRTPNTVFIVMCDQDSSDCLKLKAELVERCPQAKQDHVIVRIICRELESWYFGDLAAVENALNVPNLIQYQKKRKYRIPDRIHSPASELEKITGGAYHKISGSREIGSRLSPNSNTSGSFQVFIDSIQEMIKGWDPKIEEQDTEDTEGSPSSVDKRPHCP</sequence>
<gene>
    <name evidence="2" type="ORF">BV61_05690</name>
</gene>
<accession>A0A1T1CNE0</accession>
<dbReference type="Proteomes" id="UP000242636">
    <property type="component" value="Unassembled WGS sequence"/>
</dbReference>
<feature type="region of interest" description="Disordered" evidence="1">
    <location>
        <begin position="185"/>
        <end position="211"/>
    </location>
</feature>
<evidence type="ECO:0008006" key="4">
    <source>
        <dbReference type="Google" id="ProtNLM"/>
    </source>
</evidence>
<name>A0A1T1CNE0_9SYNE</name>
<proteinExistence type="predicted"/>